<comment type="caution">
    <text evidence="6">The sequence shown here is derived from an EMBL/GenBank/DDBJ whole genome shotgun (WGS) entry which is preliminary data.</text>
</comment>
<evidence type="ECO:0000256" key="3">
    <source>
        <dbReference type="ARBA" id="ARBA00023163"/>
    </source>
</evidence>
<dbReference type="Pfam" id="PF01380">
    <property type="entry name" value="SIS"/>
    <property type="match status" value="1"/>
</dbReference>
<keyword evidence="3" id="KW-0804">Transcription</keyword>
<feature type="domain" description="HTH rpiR-type" evidence="4">
    <location>
        <begin position="16"/>
        <end position="92"/>
    </location>
</feature>
<evidence type="ECO:0000313" key="6">
    <source>
        <dbReference type="EMBL" id="NME90316.1"/>
    </source>
</evidence>
<dbReference type="InterPro" id="IPR046348">
    <property type="entry name" value="SIS_dom_sf"/>
</dbReference>
<evidence type="ECO:0000313" key="7">
    <source>
        <dbReference type="Proteomes" id="UP000544551"/>
    </source>
</evidence>
<name>A0AB36CPR8_9CORY</name>
<dbReference type="GO" id="GO:0003700">
    <property type="term" value="F:DNA-binding transcription factor activity"/>
    <property type="evidence" value="ECO:0007669"/>
    <property type="project" value="InterPro"/>
</dbReference>
<dbReference type="InterPro" id="IPR047640">
    <property type="entry name" value="RpiR-like"/>
</dbReference>
<keyword evidence="1" id="KW-0805">Transcription regulation</keyword>
<dbReference type="InterPro" id="IPR035472">
    <property type="entry name" value="RpiR-like_SIS"/>
</dbReference>
<evidence type="ECO:0000259" key="4">
    <source>
        <dbReference type="PROSITE" id="PS51071"/>
    </source>
</evidence>
<sequence>MNESSQPQRPFLPADVPASARLAATARSLKPNQYKVAQFAMENLEMVVDMTAQEVSEKVGVGRATVVRTAQALGYDGFPQFRVALAREIPQAQNHAEGIAAAAAAVAANLQSLVIDEEEVDRIAGLLSRAHNVLVVAHGMSAPLGTTLVARLVSVGISAMMHADHTTADIAAAGLSKDSVCVAISGSGVNKPTLRTAAFAHKAGAKVVALTSFSSTPLIEIAHHSLIVPKAYSSFRDEIYHASRVELLFICEQLAARTTPSTSLKTDPIDIVSEGLRE</sequence>
<evidence type="ECO:0000256" key="1">
    <source>
        <dbReference type="ARBA" id="ARBA00023015"/>
    </source>
</evidence>
<dbReference type="SUPFAM" id="SSF46689">
    <property type="entry name" value="Homeodomain-like"/>
    <property type="match status" value="1"/>
</dbReference>
<dbReference type="PROSITE" id="PS51464">
    <property type="entry name" value="SIS"/>
    <property type="match status" value="1"/>
</dbReference>
<evidence type="ECO:0000256" key="2">
    <source>
        <dbReference type="ARBA" id="ARBA00023125"/>
    </source>
</evidence>
<dbReference type="PROSITE" id="PS51071">
    <property type="entry name" value="HTH_RPIR"/>
    <property type="match status" value="1"/>
</dbReference>
<dbReference type="GO" id="GO:0003677">
    <property type="term" value="F:DNA binding"/>
    <property type="evidence" value="ECO:0007669"/>
    <property type="project" value="UniProtKB-KW"/>
</dbReference>
<dbReference type="PANTHER" id="PTHR30514:SF1">
    <property type="entry name" value="HTH-TYPE TRANSCRIPTIONAL REGULATOR HEXR-RELATED"/>
    <property type="match status" value="1"/>
</dbReference>
<dbReference type="Pfam" id="PF01418">
    <property type="entry name" value="HTH_6"/>
    <property type="match status" value="1"/>
</dbReference>
<dbReference type="EMBL" id="JABAFZ010000011">
    <property type="protein sequence ID" value="NME90316.1"/>
    <property type="molecule type" value="Genomic_DNA"/>
</dbReference>
<dbReference type="SUPFAM" id="SSF53697">
    <property type="entry name" value="SIS domain"/>
    <property type="match status" value="1"/>
</dbReference>
<dbReference type="GO" id="GO:1901135">
    <property type="term" value="P:carbohydrate derivative metabolic process"/>
    <property type="evidence" value="ECO:0007669"/>
    <property type="project" value="InterPro"/>
</dbReference>
<dbReference type="PANTHER" id="PTHR30514">
    <property type="entry name" value="GLUCOKINASE"/>
    <property type="match status" value="1"/>
</dbReference>
<dbReference type="InterPro" id="IPR000281">
    <property type="entry name" value="HTH_RpiR"/>
</dbReference>
<dbReference type="CDD" id="cd05013">
    <property type="entry name" value="SIS_RpiR"/>
    <property type="match status" value="1"/>
</dbReference>
<accession>A0AB36CPR8</accession>
<feature type="domain" description="SIS" evidence="5">
    <location>
        <begin position="123"/>
        <end position="264"/>
    </location>
</feature>
<dbReference type="InterPro" id="IPR009057">
    <property type="entry name" value="Homeodomain-like_sf"/>
</dbReference>
<dbReference type="InterPro" id="IPR036388">
    <property type="entry name" value="WH-like_DNA-bd_sf"/>
</dbReference>
<organism evidence="6 7">
    <name type="scientific">Corynebacterium stationis</name>
    <dbReference type="NCBI Taxonomy" id="1705"/>
    <lineage>
        <taxon>Bacteria</taxon>
        <taxon>Bacillati</taxon>
        <taxon>Actinomycetota</taxon>
        <taxon>Actinomycetes</taxon>
        <taxon>Mycobacteriales</taxon>
        <taxon>Corynebacteriaceae</taxon>
        <taxon>Corynebacterium</taxon>
    </lineage>
</organism>
<evidence type="ECO:0000259" key="5">
    <source>
        <dbReference type="PROSITE" id="PS51464"/>
    </source>
</evidence>
<dbReference type="GO" id="GO:0097367">
    <property type="term" value="F:carbohydrate derivative binding"/>
    <property type="evidence" value="ECO:0007669"/>
    <property type="project" value="InterPro"/>
</dbReference>
<gene>
    <name evidence="6" type="ORF">HF853_11675</name>
</gene>
<dbReference type="InterPro" id="IPR001347">
    <property type="entry name" value="SIS_dom"/>
</dbReference>
<reference evidence="6 7" key="1">
    <citation type="submission" date="2020-04" db="EMBL/GenBank/DDBJ databases">
        <authorList>
            <person name="Hitch T.C.A."/>
            <person name="Wylensek D."/>
            <person name="Clavel T."/>
        </authorList>
    </citation>
    <scope>NUCLEOTIDE SEQUENCE [LARGE SCALE GENOMIC DNA]</scope>
    <source>
        <strain evidence="6 7">BL-383-APC-3D</strain>
    </source>
</reference>
<protein>
    <submittedName>
        <fullName evidence="6">MurR/RpiR family transcriptional regulator</fullName>
    </submittedName>
</protein>
<dbReference type="AlphaFoldDB" id="A0AB36CPR8"/>
<proteinExistence type="predicted"/>
<dbReference type="Proteomes" id="UP000544551">
    <property type="component" value="Unassembled WGS sequence"/>
</dbReference>
<dbReference type="Gene3D" id="1.10.10.10">
    <property type="entry name" value="Winged helix-like DNA-binding domain superfamily/Winged helix DNA-binding domain"/>
    <property type="match status" value="1"/>
</dbReference>
<dbReference type="RefSeq" id="WP_168970417.1">
    <property type="nucleotide sequence ID" value="NZ_JABAFZ010000011.1"/>
</dbReference>
<keyword evidence="2" id="KW-0238">DNA-binding</keyword>
<dbReference type="Gene3D" id="3.40.50.10490">
    <property type="entry name" value="Glucose-6-phosphate isomerase like protein, domain 1"/>
    <property type="match status" value="1"/>
</dbReference>